<name>A0AAW2VW06_9LAMI</name>
<dbReference type="AlphaFoldDB" id="A0AAW2VW06"/>
<protein>
    <submittedName>
        <fullName evidence="1">Uncharacterized protein</fullName>
    </submittedName>
</protein>
<accession>A0AAW2VW06</accession>
<gene>
    <name evidence="1" type="ORF">Slati_2642900</name>
</gene>
<sequence>MLAWQVNKRCPSSSSSLAPSTNRIVRRDFEAVAAARNDTAIAICIAVAATTAFLKHGHRAVLVQDKFRIV</sequence>
<reference evidence="1" key="2">
    <citation type="journal article" date="2024" name="Plant">
        <title>Genomic evolution and insights into agronomic trait innovations of Sesamum species.</title>
        <authorList>
            <person name="Miao H."/>
            <person name="Wang L."/>
            <person name="Qu L."/>
            <person name="Liu H."/>
            <person name="Sun Y."/>
            <person name="Le M."/>
            <person name="Wang Q."/>
            <person name="Wei S."/>
            <person name="Zheng Y."/>
            <person name="Lin W."/>
            <person name="Duan Y."/>
            <person name="Cao H."/>
            <person name="Xiong S."/>
            <person name="Wang X."/>
            <person name="Wei L."/>
            <person name="Li C."/>
            <person name="Ma Q."/>
            <person name="Ju M."/>
            <person name="Zhao R."/>
            <person name="Li G."/>
            <person name="Mu C."/>
            <person name="Tian Q."/>
            <person name="Mei H."/>
            <person name="Zhang T."/>
            <person name="Gao T."/>
            <person name="Zhang H."/>
        </authorList>
    </citation>
    <scope>NUCLEOTIDE SEQUENCE</scope>
    <source>
        <strain evidence="1">KEN1</strain>
    </source>
</reference>
<reference evidence="1" key="1">
    <citation type="submission" date="2020-06" db="EMBL/GenBank/DDBJ databases">
        <authorList>
            <person name="Li T."/>
            <person name="Hu X."/>
            <person name="Zhang T."/>
            <person name="Song X."/>
            <person name="Zhang H."/>
            <person name="Dai N."/>
            <person name="Sheng W."/>
            <person name="Hou X."/>
            <person name="Wei L."/>
        </authorList>
    </citation>
    <scope>NUCLEOTIDE SEQUENCE</scope>
    <source>
        <strain evidence="1">KEN1</strain>
        <tissue evidence="1">Leaf</tissue>
    </source>
</reference>
<dbReference type="EMBL" id="JACGWN010000009">
    <property type="protein sequence ID" value="KAL0433086.1"/>
    <property type="molecule type" value="Genomic_DNA"/>
</dbReference>
<organism evidence="1">
    <name type="scientific">Sesamum latifolium</name>
    <dbReference type="NCBI Taxonomy" id="2727402"/>
    <lineage>
        <taxon>Eukaryota</taxon>
        <taxon>Viridiplantae</taxon>
        <taxon>Streptophyta</taxon>
        <taxon>Embryophyta</taxon>
        <taxon>Tracheophyta</taxon>
        <taxon>Spermatophyta</taxon>
        <taxon>Magnoliopsida</taxon>
        <taxon>eudicotyledons</taxon>
        <taxon>Gunneridae</taxon>
        <taxon>Pentapetalae</taxon>
        <taxon>asterids</taxon>
        <taxon>lamiids</taxon>
        <taxon>Lamiales</taxon>
        <taxon>Pedaliaceae</taxon>
        <taxon>Sesamum</taxon>
    </lineage>
</organism>
<comment type="caution">
    <text evidence="1">The sequence shown here is derived from an EMBL/GenBank/DDBJ whole genome shotgun (WGS) entry which is preliminary data.</text>
</comment>
<proteinExistence type="predicted"/>
<evidence type="ECO:0000313" key="1">
    <source>
        <dbReference type="EMBL" id="KAL0433086.1"/>
    </source>
</evidence>